<keyword evidence="6 11" id="KW-0732">Signal</keyword>
<organism evidence="14 15">
    <name type="scientific">Saguinus oedipus</name>
    <name type="common">Cotton-top tamarin</name>
    <name type="synonym">Oedipomidas oedipus</name>
    <dbReference type="NCBI Taxonomy" id="9490"/>
    <lineage>
        <taxon>Eukaryota</taxon>
        <taxon>Metazoa</taxon>
        <taxon>Chordata</taxon>
        <taxon>Craniata</taxon>
        <taxon>Vertebrata</taxon>
        <taxon>Euteleostomi</taxon>
        <taxon>Mammalia</taxon>
        <taxon>Eutheria</taxon>
        <taxon>Euarchontoglires</taxon>
        <taxon>Primates</taxon>
        <taxon>Haplorrhini</taxon>
        <taxon>Platyrrhini</taxon>
        <taxon>Cebidae</taxon>
        <taxon>Callitrichinae</taxon>
        <taxon>Saguinus</taxon>
    </lineage>
</organism>
<dbReference type="SUPFAM" id="SSF82895">
    <property type="entry name" value="TSP-1 type 1 repeat"/>
    <property type="match status" value="2"/>
</dbReference>
<evidence type="ECO:0000256" key="2">
    <source>
        <dbReference type="ARBA" id="ARBA00004613"/>
    </source>
</evidence>
<dbReference type="Proteomes" id="UP001266305">
    <property type="component" value="Unassembled WGS sequence"/>
</dbReference>
<dbReference type="InterPro" id="IPR057244">
    <property type="entry name" value="GAIN_B"/>
</dbReference>
<gene>
    <name evidence="14" type="primary">ADGRB2_2</name>
    <name evidence="14" type="ORF">P7K49_015874</name>
</gene>
<dbReference type="Gene3D" id="2.20.100.10">
    <property type="entry name" value="Thrombospondin type-1 (TSP1) repeat"/>
    <property type="match status" value="2"/>
</dbReference>
<dbReference type="PANTHER" id="PTHR10239:SF32">
    <property type="entry name" value="ADHESION G PROTEIN-COUPLED RECEPTOR B2"/>
    <property type="match status" value="1"/>
</dbReference>
<evidence type="ECO:0000256" key="6">
    <source>
        <dbReference type="ARBA" id="ARBA00022729"/>
    </source>
</evidence>
<keyword evidence="4" id="KW-0597">Phosphoprotein</keyword>
<sequence length="577" mass="63033">MASWTVSLWCSTLPALTHPAQQPPLLVSPHAVEGQWLEWGPWGPCSTSCANGTQQRSRKCSVAGPAWATCTGALTDTRECSNLECPATDGKWGPWNAWSLCSKTCDTGWQRRFRMCQATGTQGYPCEGTGEEVKPCSEKRCPGTSLMTLGGWGTPVRAQLSLTPVPTAFHEMCRDEYVMLMTWKKAAAGEIIYNKCPPNASGSASRRCLLSAQGVAYWGLPSFARCISHEYRYLYLSLREHLAKGQRMLAGEGMSQVVRSLQELLARRTYYSGDLLFSVDILRNVTDTFKRATYVPSADDVQRFFQVVSFMVDAENKEKWDDAQQVRGTAASFSYQDLPCLAPLHTLCPQVSPGSVHLLRVVEDFIHLVGDALKAFQSSLIVTDNLGTRRQAGEGVLNVAELRRILISIQREPVSAVSSDITFPMRGRRGMKDWVRHSEDRLFLPKEVLSLSSPGKPATSGAAGSPGRGRGPGTVPPGPGHSHQRLLPADPDESSYFVIGAVLYRTLGLILPPPRPPLAVTSRVMTVTVRPPTQPPAEPLITVELSYIINVSGSPRRNPGGTPTWAARGLSLPLTVD</sequence>
<feature type="compositionally biased region" description="Low complexity" evidence="10">
    <location>
        <begin position="452"/>
        <end position="463"/>
    </location>
</feature>
<accession>A0ABQ9VB22</accession>
<reference evidence="14 15" key="1">
    <citation type="submission" date="2023-05" db="EMBL/GenBank/DDBJ databases">
        <title>B98-5 Cell Line De Novo Hybrid Assembly: An Optical Mapping Approach.</title>
        <authorList>
            <person name="Kananen K."/>
            <person name="Auerbach J.A."/>
            <person name="Kautto E."/>
            <person name="Blachly J.S."/>
        </authorList>
    </citation>
    <scope>NUCLEOTIDE SEQUENCE [LARGE SCALE GENOMIC DNA]</scope>
    <source>
        <strain evidence="14">B95-8</strain>
        <tissue evidence="14">Cell line</tissue>
    </source>
</reference>
<evidence type="ECO:0000256" key="8">
    <source>
        <dbReference type="ARBA" id="ARBA00023136"/>
    </source>
</evidence>
<evidence type="ECO:0000259" key="12">
    <source>
        <dbReference type="PROSITE" id="PS50221"/>
    </source>
</evidence>
<dbReference type="Gene3D" id="4.10.1240.10">
    <property type="entry name" value="GPCR, family 2, extracellular hormone receptor domain"/>
    <property type="match status" value="1"/>
</dbReference>
<keyword evidence="3" id="KW-0964">Secreted</keyword>
<feature type="region of interest" description="Disordered" evidence="10">
    <location>
        <begin position="450"/>
        <end position="489"/>
    </location>
</feature>
<keyword evidence="7" id="KW-1133">Transmembrane helix</keyword>
<dbReference type="SMART" id="SM00209">
    <property type="entry name" value="TSP1"/>
    <property type="match status" value="2"/>
</dbReference>
<keyword evidence="9" id="KW-1015">Disulfide bond</keyword>
<name>A0ABQ9VB22_SAGOE</name>
<dbReference type="PROSITE" id="PS50221">
    <property type="entry name" value="GAIN_B"/>
    <property type="match status" value="1"/>
</dbReference>
<evidence type="ECO:0000256" key="4">
    <source>
        <dbReference type="ARBA" id="ARBA00022553"/>
    </source>
</evidence>
<proteinExistence type="predicted"/>
<dbReference type="InterPro" id="IPR051867">
    <property type="entry name" value="Angio_Inhib/Adhesion_GPCR"/>
</dbReference>
<evidence type="ECO:0000256" key="11">
    <source>
        <dbReference type="SAM" id="SignalP"/>
    </source>
</evidence>
<dbReference type="InterPro" id="IPR046338">
    <property type="entry name" value="GAIN_dom_sf"/>
</dbReference>
<evidence type="ECO:0000256" key="7">
    <source>
        <dbReference type="ARBA" id="ARBA00022989"/>
    </source>
</evidence>
<protein>
    <submittedName>
        <fullName evidence="14">Adhesion G protein-coupled receptor B2</fullName>
    </submittedName>
</protein>
<feature type="signal peptide" evidence="11">
    <location>
        <begin position="1"/>
        <end position="19"/>
    </location>
</feature>
<evidence type="ECO:0000256" key="1">
    <source>
        <dbReference type="ARBA" id="ARBA00004370"/>
    </source>
</evidence>
<keyword evidence="15" id="KW-1185">Reference proteome</keyword>
<evidence type="ECO:0000313" key="15">
    <source>
        <dbReference type="Proteomes" id="UP001266305"/>
    </source>
</evidence>
<dbReference type="Pfam" id="PF00090">
    <property type="entry name" value="TSP_1"/>
    <property type="match status" value="2"/>
</dbReference>
<dbReference type="EMBL" id="JASSZA010000007">
    <property type="protein sequence ID" value="KAK2106360.1"/>
    <property type="molecule type" value="Genomic_DNA"/>
</dbReference>
<keyword evidence="14" id="KW-0675">Receptor</keyword>
<feature type="domain" description="G-protein coupled receptors family 2 profile 1" evidence="13">
    <location>
        <begin position="173"/>
        <end position="230"/>
    </location>
</feature>
<dbReference type="InterPro" id="IPR036445">
    <property type="entry name" value="GPCR_2_extracell_dom_sf"/>
</dbReference>
<feature type="domain" description="GAIN-B" evidence="12">
    <location>
        <begin position="440"/>
        <end position="577"/>
    </location>
</feature>
<dbReference type="InterPro" id="IPR036383">
    <property type="entry name" value="TSP1_rpt_sf"/>
</dbReference>
<evidence type="ECO:0000256" key="3">
    <source>
        <dbReference type="ARBA" id="ARBA00022525"/>
    </source>
</evidence>
<dbReference type="InterPro" id="IPR001879">
    <property type="entry name" value="GPCR_2_extracellular_dom"/>
</dbReference>
<dbReference type="Pfam" id="PF16489">
    <property type="entry name" value="GAIN"/>
    <property type="match status" value="1"/>
</dbReference>
<evidence type="ECO:0000313" key="14">
    <source>
        <dbReference type="EMBL" id="KAK2106360.1"/>
    </source>
</evidence>
<dbReference type="SMART" id="SM00008">
    <property type="entry name" value="HormR"/>
    <property type="match status" value="1"/>
</dbReference>
<comment type="caution">
    <text evidence="14">The sequence shown here is derived from an EMBL/GenBank/DDBJ whole genome shotgun (WGS) entry which is preliminary data.</text>
</comment>
<dbReference type="PROSITE" id="PS50092">
    <property type="entry name" value="TSP1"/>
    <property type="match status" value="2"/>
</dbReference>
<keyword evidence="5" id="KW-0812">Transmembrane</keyword>
<dbReference type="InterPro" id="IPR000884">
    <property type="entry name" value="TSP1_rpt"/>
</dbReference>
<dbReference type="InterPro" id="IPR032471">
    <property type="entry name" value="AGRL2-4_GAIN_subdom_A"/>
</dbReference>
<evidence type="ECO:0000256" key="5">
    <source>
        <dbReference type="ARBA" id="ARBA00022692"/>
    </source>
</evidence>
<dbReference type="PRINTS" id="PR01694">
    <property type="entry name" value="BAIPRECURSOR"/>
</dbReference>
<dbReference type="Gene3D" id="1.25.40.610">
    <property type="match status" value="1"/>
</dbReference>
<evidence type="ECO:0000256" key="9">
    <source>
        <dbReference type="ARBA" id="ARBA00023157"/>
    </source>
</evidence>
<comment type="subcellular location">
    <subcellularLocation>
        <location evidence="1">Membrane</location>
    </subcellularLocation>
    <subcellularLocation>
        <location evidence="2">Secreted</location>
    </subcellularLocation>
</comment>
<evidence type="ECO:0000256" key="10">
    <source>
        <dbReference type="SAM" id="MobiDB-lite"/>
    </source>
</evidence>
<dbReference type="PANTHER" id="PTHR10239">
    <property type="entry name" value="ISTHMIN-2"/>
    <property type="match status" value="1"/>
</dbReference>
<feature type="chain" id="PRO_5047402744" evidence="11">
    <location>
        <begin position="20"/>
        <end position="577"/>
    </location>
</feature>
<dbReference type="Gene3D" id="2.60.220.50">
    <property type="match status" value="1"/>
</dbReference>
<dbReference type="InterPro" id="IPR008077">
    <property type="entry name" value="GPCR_2_brain_angio_inhib"/>
</dbReference>
<dbReference type="Pfam" id="PF02793">
    <property type="entry name" value="HRM"/>
    <property type="match status" value="1"/>
</dbReference>
<dbReference type="PROSITE" id="PS50227">
    <property type="entry name" value="G_PROTEIN_RECEP_F2_3"/>
    <property type="match status" value="1"/>
</dbReference>
<evidence type="ECO:0000259" key="13">
    <source>
        <dbReference type="PROSITE" id="PS50227"/>
    </source>
</evidence>
<keyword evidence="8" id="KW-0472">Membrane</keyword>